<comment type="caution">
    <text evidence="1">The sequence shown here is derived from an EMBL/GenBank/DDBJ whole genome shotgun (WGS) entry which is preliminary data.</text>
</comment>
<dbReference type="AlphaFoldDB" id="A0A4V6Q0Z2"/>
<protein>
    <submittedName>
        <fullName evidence="1">Uncharacterized protein</fullName>
    </submittedName>
</protein>
<keyword evidence="2" id="KW-1185">Reference proteome</keyword>
<reference evidence="1 2" key="1">
    <citation type="submission" date="2019-03" db="EMBL/GenBank/DDBJ databases">
        <title>Genomic Encyclopedia of Archaeal and Bacterial Type Strains, Phase II (KMG-II): from individual species to whole genera.</title>
        <authorList>
            <person name="Goeker M."/>
        </authorList>
    </citation>
    <scope>NUCLEOTIDE SEQUENCE [LARGE SCALE GENOMIC DNA]</scope>
    <source>
        <strain evidence="1 2">DSM 24782</strain>
    </source>
</reference>
<dbReference type="EMBL" id="SOAM01000002">
    <property type="protein sequence ID" value="TDS77204.1"/>
    <property type="molecule type" value="Genomic_DNA"/>
</dbReference>
<organism evidence="1 2">
    <name type="scientific">Amnibacterium kyonggiense</name>
    <dbReference type="NCBI Taxonomy" id="595671"/>
    <lineage>
        <taxon>Bacteria</taxon>
        <taxon>Bacillati</taxon>
        <taxon>Actinomycetota</taxon>
        <taxon>Actinomycetes</taxon>
        <taxon>Micrococcales</taxon>
        <taxon>Microbacteriaceae</taxon>
        <taxon>Amnibacterium</taxon>
    </lineage>
</organism>
<evidence type="ECO:0000313" key="1">
    <source>
        <dbReference type="EMBL" id="TDS77204.1"/>
    </source>
</evidence>
<sequence length="62" mass="6664">MMSDDAKHLTVNADIRVTDPARLGNPSDERLGEAIAELIRRHAWEAGLEIVDPAAVKVTVGA</sequence>
<accession>A0A4V6Q0Z2</accession>
<proteinExistence type="predicted"/>
<evidence type="ECO:0000313" key="2">
    <source>
        <dbReference type="Proteomes" id="UP000295344"/>
    </source>
</evidence>
<name>A0A4V6Q0Z2_9MICO</name>
<gene>
    <name evidence="1" type="ORF">CLV52_2145</name>
</gene>
<dbReference type="Proteomes" id="UP000295344">
    <property type="component" value="Unassembled WGS sequence"/>
</dbReference>